<protein>
    <recommendedName>
        <fullName evidence="1">pyr operon leader peptide</fullName>
    </recommendedName>
    <alternativeName>
        <fullName evidence="4">pyrBI operon attenuator</fullName>
    </alternativeName>
</protein>
<accession>A0A5C2LMQ4</accession>
<keyword evidence="3" id="KW-0665">Pyrimidine biosynthesis</keyword>
<evidence type="ECO:0000256" key="1">
    <source>
        <dbReference type="ARBA" id="ARBA00016561"/>
    </source>
</evidence>
<dbReference type="InterPro" id="IPR012602">
    <property type="entry name" value="PyrBI_leader"/>
</dbReference>
<evidence type="ECO:0000256" key="3">
    <source>
        <dbReference type="ARBA" id="ARBA00022975"/>
    </source>
</evidence>
<organism evidence="5 6">
    <name type="scientific">Klebsiella pneumoniae</name>
    <dbReference type="NCBI Taxonomy" id="573"/>
    <lineage>
        <taxon>Bacteria</taxon>
        <taxon>Pseudomonadati</taxon>
        <taxon>Pseudomonadota</taxon>
        <taxon>Gammaproteobacteria</taxon>
        <taxon>Enterobacterales</taxon>
        <taxon>Enterobacteriaceae</taxon>
        <taxon>Klebsiella/Raoultella group</taxon>
        <taxon>Klebsiella</taxon>
        <taxon>Klebsiella pneumoniae complex</taxon>
    </lineage>
</organism>
<evidence type="ECO:0000256" key="4">
    <source>
        <dbReference type="ARBA" id="ARBA00030895"/>
    </source>
</evidence>
<dbReference type="NCBIfam" id="NF007587">
    <property type="entry name" value="PRK10224.1"/>
    <property type="match status" value="1"/>
</dbReference>
<dbReference type="Pfam" id="PF08052">
    <property type="entry name" value="PyrBI_leader"/>
    <property type="match status" value="1"/>
</dbReference>
<gene>
    <name evidence="5" type="primary">pyrL</name>
    <name evidence="5" type="ORF">FZ928_18490</name>
</gene>
<proteinExistence type="predicted"/>
<sequence length="49" mass="5409">MANCVRHSVLARLNADAGLPFFFPLLIDSRSPLFKGLFFFARASGDKHG</sequence>
<dbReference type="Proteomes" id="UP000325127">
    <property type="component" value="Chromosome"/>
</dbReference>
<reference evidence="5 6" key="1">
    <citation type="submission" date="2019-08" db="EMBL/GenBank/DDBJ databases">
        <title>Emergence of NDM-5-producing hypervirulent Klebsiella pneumoniae from clinical infections.</title>
        <authorList>
            <person name="Shen Z."/>
            <person name="Zhang H."/>
            <person name="Li M."/>
        </authorList>
    </citation>
    <scope>NUCLEOTIDE SEQUENCE [LARGE SCALE GENOMIC DNA]</scope>
    <source>
        <strain evidence="5 6">RJ18-01</strain>
    </source>
</reference>
<evidence type="ECO:0000313" key="6">
    <source>
        <dbReference type="Proteomes" id="UP000325127"/>
    </source>
</evidence>
<keyword evidence="2" id="KW-0428">Leader peptide</keyword>
<evidence type="ECO:0000256" key="2">
    <source>
        <dbReference type="ARBA" id="ARBA00022623"/>
    </source>
</evidence>
<evidence type="ECO:0000313" key="5">
    <source>
        <dbReference type="EMBL" id="QEP92979.1"/>
    </source>
</evidence>
<name>A0A5C2LMQ4_KLEPN</name>
<dbReference type="AlphaFoldDB" id="A0A5C2LMQ4"/>
<dbReference type="EMBL" id="CP043670">
    <property type="protein sequence ID" value="QEP92979.1"/>
    <property type="molecule type" value="Genomic_DNA"/>
</dbReference>
<dbReference type="GO" id="GO:0019856">
    <property type="term" value="P:pyrimidine nucleobase biosynthetic process"/>
    <property type="evidence" value="ECO:0007669"/>
    <property type="project" value="InterPro"/>
</dbReference>
<dbReference type="GO" id="GO:0006221">
    <property type="term" value="P:pyrimidine nucleotide biosynthetic process"/>
    <property type="evidence" value="ECO:0007669"/>
    <property type="project" value="UniProtKB-KW"/>
</dbReference>